<name>A0A943EE63_9FIRM</name>
<gene>
    <name evidence="3" type="ORF">KHX13_09745</name>
</gene>
<proteinExistence type="predicted"/>
<evidence type="ECO:0000313" key="3">
    <source>
        <dbReference type="EMBL" id="MBS5520572.1"/>
    </source>
</evidence>
<dbReference type="Proteomes" id="UP000754226">
    <property type="component" value="Unassembled WGS sequence"/>
</dbReference>
<comment type="caution">
    <text evidence="3">The sequence shown here is derived from an EMBL/GenBank/DDBJ whole genome shotgun (WGS) entry which is preliminary data.</text>
</comment>
<dbReference type="CDD" id="cd00077">
    <property type="entry name" value="HDc"/>
    <property type="match status" value="1"/>
</dbReference>
<dbReference type="NCBIfam" id="TIGR00277">
    <property type="entry name" value="HDIG"/>
    <property type="match status" value="1"/>
</dbReference>
<keyword evidence="1" id="KW-0378">Hydrolase</keyword>
<dbReference type="Gene3D" id="1.10.3210.10">
    <property type="entry name" value="Hypothetical protein af1432"/>
    <property type="match status" value="1"/>
</dbReference>
<dbReference type="AlphaFoldDB" id="A0A943EE63"/>
<sequence>MIKDVRLGNDLEQPCLVRLQKVGTSSNGKAYARGLLEDNSGTLPFICFEAGPINRLRSMEGPTPFIIGGRVDANKYASPMGGQNLQVIVQKVVPPDEETDLSMLLPRGPIDLEALEVEFQTLIGRIQDEPLQRLVKLVFSGKRYERFLRNPAGMRLHHAYVGGLLHHTVCVARLALSMGKTIGGVDLDLILAGSLLHDIGKLREISAGLGFPYTTEGRLMGHISMGAMLISRIAENIPDLSRIRLDELLHIILSHHGDHEKGSPVFCATKEAFIVHYADETDAVLNQFQTDGKETWAFNKMLQRFLAVNPIE</sequence>
<evidence type="ECO:0000313" key="4">
    <source>
        <dbReference type="Proteomes" id="UP000754226"/>
    </source>
</evidence>
<dbReference type="PANTHER" id="PTHR37294:SF1">
    <property type="entry name" value="3'-5' EXORIBONUCLEASE YHAM"/>
    <property type="match status" value="1"/>
</dbReference>
<protein>
    <submittedName>
        <fullName evidence="3">HD domain-containing protein</fullName>
    </submittedName>
</protein>
<dbReference type="SUPFAM" id="SSF109604">
    <property type="entry name" value="HD-domain/PDEase-like"/>
    <property type="match status" value="1"/>
</dbReference>
<dbReference type="SMART" id="SM00471">
    <property type="entry name" value="HDc"/>
    <property type="match status" value="1"/>
</dbReference>
<dbReference type="EMBL" id="JAGZCZ010000014">
    <property type="protein sequence ID" value="MBS5520572.1"/>
    <property type="molecule type" value="Genomic_DNA"/>
</dbReference>
<dbReference type="PANTHER" id="PTHR37294">
    <property type="entry name" value="3'-5' EXORIBONUCLEASE YHAM"/>
    <property type="match status" value="1"/>
</dbReference>
<reference evidence="3" key="1">
    <citation type="submission" date="2021-02" db="EMBL/GenBank/DDBJ databases">
        <title>Infant gut strain persistence is associated with maternal origin, phylogeny, and functional potential including surface adhesion and iron acquisition.</title>
        <authorList>
            <person name="Lou Y.C."/>
        </authorList>
    </citation>
    <scope>NUCLEOTIDE SEQUENCE</scope>
    <source>
        <strain evidence="3">L3_106_000M1_dasL3_106_000M1_concoct_15</strain>
    </source>
</reference>
<organism evidence="3 4">
    <name type="scientific">Acidaminococcus intestini</name>
    <dbReference type="NCBI Taxonomy" id="187327"/>
    <lineage>
        <taxon>Bacteria</taxon>
        <taxon>Bacillati</taxon>
        <taxon>Bacillota</taxon>
        <taxon>Negativicutes</taxon>
        <taxon>Acidaminococcales</taxon>
        <taxon>Acidaminococcaceae</taxon>
        <taxon>Acidaminococcus</taxon>
    </lineage>
</organism>
<accession>A0A943EE63</accession>
<feature type="domain" description="HD" evidence="2">
    <location>
        <begin position="164"/>
        <end position="284"/>
    </location>
</feature>
<dbReference type="InterPro" id="IPR003607">
    <property type="entry name" value="HD/PDEase_dom"/>
</dbReference>
<dbReference type="GO" id="GO:0031125">
    <property type="term" value="P:rRNA 3'-end processing"/>
    <property type="evidence" value="ECO:0007669"/>
    <property type="project" value="TreeGrafter"/>
</dbReference>
<dbReference type="InterPro" id="IPR006674">
    <property type="entry name" value="HD_domain"/>
</dbReference>
<evidence type="ECO:0000256" key="1">
    <source>
        <dbReference type="ARBA" id="ARBA00022801"/>
    </source>
</evidence>
<dbReference type="InterPro" id="IPR050798">
    <property type="entry name" value="YhaM_exoribonuc/phosphodiest"/>
</dbReference>
<evidence type="ECO:0000259" key="2">
    <source>
        <dbReference type="PROSITE" id="PS51831"/>
    </source>
</evidence>
<dbReference type="Pfam" id="PF01966">
    <property type="entry name" value="HD"/>
    <property type="match status" value="1"/>
</dbReference>
<dbReference type="InterPro" id="IPR006675">
    <property type="entry name" value="HDIG_dom"/>
</dbReference>
<dbReference type="PROSITE" id="PS51831">
    <property type="entry name" value="HD"/>
    <property type="match status" value="1"/>
</dbReference>
<dbReference type="GO" id="GO:0016787">
    <property type="term" value="F:hydrolase activity"/>
    <property type="evidence" value="ECO:0007669"/>
    <property type="project" value="UniProtKB-KW"/>
</dbReference>